<organism evidence="4 5">
    <name type="scientific">Naematelia encephala</name>
    <dbReference type="NCBI Taxonomy" id="71784"/>
    <lineage>
        <taxon>Eukaryota</taxon>
        <taxon>Fungi</taxon>
        <taxon>Dikarya</taxon>
        <taxon>Basidiomycota</taxon>
        <taxon>Agaricomycotina</taxon>
        <taxon>Tremellomycetes</taxon>
        <taxon>Tremellales</taxon>
        <taxon>Naemateliaceae</taxon>
        <taxon>Naematelia</taxon>
    </lineage>
</organism>
<dbReference type="OrthoDB" id="332863at2759"/>
<feature type="binding site" evidence="1">
    <location>
        <position position="339"/>
    </location>
    <ligand>
        <name>an N-acyl-1,2-diacyl-sn-glycero-3-phosphoethanolamine</name>
        <dbReference type="ChEBI" id="CHEBI:62537"/>
    </ligand>
</feature>
<dbReference type="GO" id="GO:0005737">
    <property type="term" value="C:cytoplasm"/>
    <property type="evidence" value="ECO:0007669"/>
    <property type="project" value="TreeGrafter"/>
</dbReference>
<feature type="region of interest" description="Disordered" evidence="2">
    <location>
        <begin position="19"/>
        <end position="41"/>
    </location>
</feature>
<name>A0A1Y2ADT6_9TREE</name>
<dbReference type="AlphaFoldDB" id="A0A1Y2ADT6"/>
<dbReference type="Gene3D" id="3.60.15.10">
    <property type="entry name" value="Ribonuclease Z/Hydroxyacylglutathione hydrolase-like"/>
    <property type="match status" value="1"/>
</dbReference>
<feature type="compositionally biased region" description="Low complexity" evidence="2">
    <location>
        <begin position="24"/>
        <end position="37"/>
    </location>
</feature>
<dbReference type="GO" id="GO:0070291">
    <property type="term" value="P:N-acylethanolamine metabolic process"/>
    <property type="evidence" value="ECO:0007669"/>
    <property type="project" value="TreeGrafter"/>
</dbReference>
<feature type="domain" description="Metallo-beta-lactamase" evidence="3">
    <location>
        <begin position="132"/>
        <end position="362"/>
    </location>
</feature>
<accession>A0A1Y2ADT6</accession>
<protein>
    <submittedName>
        <fullName evidence="4">Beta-lactamase superfamily domain-domain-containing protein</fullName>
    </submittedName>
</protein>
<dbReference type="PANTHER" id="PTHR15032">
    <property type="entry name" value="N-ACYL-PHOSPHATIDYLETHANOLAMINE-HYDROLYZING PHOSPHOLIPASE D"/>
    <property type="match status" value="1"/>
</dbReference>
<dbReference type="InterPro" id="IPR024884">
    <property type="entry name" value="NAPE-PLD"/>
</dbReference>
<dbReference type="Proteomes" id="UP000193986">
    <property type="component" value="Unassembled WGS sequence"/>
</dbReference>
<dbReference type="Pfam" id="PF12706">
    <property type="entry name" value="Lactamase_B_2"/>
    <property type="match status" value="1"/>
</dbReference>
<dbReference type="InParanoid" id="A0A1Y2ADT6"/>
<comment type="caution">
    <text evidence="4">The sequence shown here is derived from an EMBL/GenBank/DDBJ whole genome shotgun (WGS) entry which is preliminary data.</text>
</comment>
<proteinExistence type="predicted"/>
<sequence>MPTWRRLCRFKLQRSKMAVRKQHSTVSSPRSSISSQSKRPAHWVNDKGTAFVNPWDSYKVPAFWPLFKFVRQVGKEQRDDPDFERANELVPQVKPDFGINEPTTKLKATWLGHACFLVELPAPKEGGRGITFLLDPAFSHQCFPIQSTWLGPKGRYTPVPCSVTELPEIDAIVISHNHYDHMDLFTLKDLYARSPSRPPTLFIPLRNTATLQSTLPSSAKIIEMDWWDESEFVVEGKGSAKVICTPAQHTCSRIGIDRDKALWSSWALQSITSTGQKGASAWFGGDTGYSYVDKDIHTIDPSYPICPAFTEIGERAGPFTLGLIPIGAYAPRHLMSPAHNAPIDAVRMFKDVKCKQAIAMHWGTWRMALDRIAEPPLKLEEARKEVGMSENEFSVCAIGETRAYDP</sequence>
<dbReference type="PANTHER" id="PTHR15032:SF4">
    <property type="entry name" value="N-ACYL-PHOSPHATIDYLETHANOLAMINE-HYDROLYZING PHOSPHOLIPASE D"/>
    <property type="match status" value="1"/>
</dbReference>
<feature type="binding site" evidence="1">
    <location>
        <position position="179"/>
    </location>
    <ligand>
        <name>an N-acyl-1,2-diacyl-sn-glycero-3-phosphoethanolamine</name>
        <dbReference type="ChEBI" id="CHEBI:62537"/>
    </ligand>
</feature>
<dbReference type="PIRSF" id="PIRSF038896">
    <property type="entry name" value="NAPE-PLD"/>
    <property type="match status" value="1"/>
</dbReference>
<dbReference type="SUPFAM" id="SSF56281">
    <property type="entry name" value="Metallo-hydrolase/oxidoreductase"/>
    <property type="match status" value="1"/>
</dbReference>
<dbReference type="GO" id="GO:0070290">
    <property type="term" value="F:N-acylphosphatidylethanolamine-specific phospholipase D activity"/>
    <property type="evidence" value="ECO:0007669"/>
    <property type="project" value="InterPro"/>
</dbReference>
<dbReference type="GO" id="GO:0070292">
    <property type="term" value="P:N-acylphosphatidylethanolamine metabolic process"/>
    <property type="evidence" value="ECO:0007669"/>
    <property type="project" value="TreeGrafter"/>
</dbReference>
<dbReference type="InterPro" id="IPR001279">
    <property type="entry name" value="Metallo-B-lactamas"/>
</dbReference>
<evidence type="ECO:0000256" key="2">
    <source>
        <dbReference type="SAM" id="MobiDB-lite"/>
    </source>
</evidence>
<evidence type="ECO:0000259" key="3">
    <source>
        <dbReference type="Pfam" id="PF12706"/>
    </source>
</evidence>
<reference evidence="4 5" key="1">
    <citation type="submission" date="2016-07" db="EMBL/GenBank/DDBJ databases">
        <title>Pervasive Adenine N6-methylation of Active Genes in Fungi.</title>
        <authorList>
            <consortium name="DOE Joint Genome Institute"/>
            <person name="Mondo S.J."/>
            <person name="Dannebaum R.O."/>
            <person name="Kuo R.C."/>
            <person name="Labutti K."/>
            <person name="Haridas S."/>
            <person name="Kuo A."/>
            <person name="Salamov A."/>
            <person name="Ahrendt S.R."/>
            <person name="Lipzen A."/>
            <person name="Sullivan W."/>
            <person name="Andreopoulos W.B."/>
            <person name="Clum A."/>
            <person name="Lindquist E."/>
            <person name="Daum C."/>
            <person name="Ramamoorthy G.K."/>
            <person name="Gryganskyi A."/>
            <person name="Culley D."/>
            <person name="Magnuson J.K."/>
            <person name="James T.Y."/>
            <person name="O'Malley M.A."/>
            <person name="Stajich J.E."/>
            <person name="Spatafora J.W."/>
            <person name="Visel A."/>
            <person name="Grigoriev I.V."/>
        </authorList>
    </citation>
    <scope>NUCLEOTIDE SEQUENCE [LARGE SCALE GENOMIC DNA]</scope>
    <source>
        <strain evidence="4 5">68-887.2</strain>
    </source>
</reference>
<evidence type="ECO:0000313" key="5">
    <source>
        <dbReference type="Proteomes" id="UP000193986"/>
    </source>
</evidence>
<keyword evidence="5" id="KW-1185">Reference proteome</keyword>
<dbReference type="EMBL" id="MCFC01000127">
    <property type="protein sequence ID" value="ORY20713.1"/>
    <property type="molecule type" value="Genomic_DNA"/>
</dbReference>
<evidence type="ECO:0000313" key="4">
    <source>
        <dbReference type="EMBL" id="ORY20713.1"/>
    </source>
</evidence>
<gene>
    <name evidence="4" type="ORF">BCR39DRAFT_554940</name>
</gene>
<dbReference type="GO" id="GO:0008270">
    <property type="term" value="F:zinc ion binding"/>
    <property type="evidence" value="ECO:0007669"/>
    <property type="project" value="InterPro"/>
</dbReference>
<dbReference type="InterPro" id="IPR036866">
    <property type="entry name" value="RibonucZ/Hydroxyglut_hydro"/>
</dbReference>
<evidence type="ECO:0000256" key="1">
    <source>
        <dbReference type="PIRSR" id="PIRSR038896-50"/>
    </source>
</evidence>